<dbReference type="Gene3D" id="3.40.50.300">
    <property type="entry name" value="P-loop containing nucleotide triphosphate hydrolases"/>
    <property type="match status" value="1"/>
</dbReference>
<dbReference type="EMBL" id="CP134189">
    <property type="protein sequence ID" value="WPB04890.1"/>
    <property type="molecule type" value="Genomic_DNA"/>
</dbReference>
<dbReference type="HAMAP" id="MF_00321">
    <property type="entry name" value="GTPase_EngB"/>
    <property type="match status" value="1"/>
</dbReference>
<keyword evidence="7" id="KW-0342">GTP-binding</keyword>
<dbReference type="OrthoDB" id="391988at2759"/>
<gene>
    <name evidence="10" type="ORF">CB0940_08318</name>
    <name evidence="11" type="ORF">RHO25_009538</name>
</gene>
<feature type="domain" description="EngB-type G" evidence="9">
    <location>
        <begin position="97"/>
        <end position="306"/>
    </location>
</feature>
<evidence type="ECO:0000313" key="10">
    <source>
        <dbReference type="EMBL" id="PIA94472.1"/>
    </source>
</evidence>
<dbReference type="SUPFAM" id="SSF52540">
    <property type="entry name" value="P-loop containing nucleoside triphosphate hydrolases"/>
    <property type="match status" value="1"/>
</dbReference>
<dbReference type="GO" id="GO:0005525">
    <property type="term" value="F:GTP binding"/>
    <property type="evidence" value="ECO:0007669"/>
    <property type="project" value="UniProtKB-KW"/>
</dbReference>
<evidence type="ECO:0000256" key="2">
    <source>
        <dbReference type="ARBA" id="ARBA00009638"/>
    </source>
</evidence>
<evidence type="ECO:0000256" key="3">
    <source>
        <dbReference type="ARBA" id="ARBA00015370"/>
    </source>
</evidence>
<dbReference type="PROSITE" id="PS51706">
    <property type="entry name" value="G_ENGB"/>
    <property type="match status" value="1"/>
</dbReference>
<dbReference type="PANTHER" id="PTHR46498">
    <property type="entry name" value="GTP-BINDING PROTEIN 8"/>
    <property type="match status" value="1"/>
</dbReference>
<dbReference type="Proteomes" id="UP001302367">
    <property type="component" value="Chromosome 6"/>
</dbReference>
<dbReference type="Pfam" id="PF01926">
    <property type="entry name" value="MMR_HSR1"/>
    <property type="match status" value="1"/>
</dbReference>
<feature type="compositionally biased region" description="Polar residues" evidence="8">
    <location>
        <begin position="149"/>
        <end position="170"/>
    </location>
</feature>
<keyword evidence="5" id="KW-0547">Nucleotide-binding</keyword>
<evidence type="ECO:0000256" key="6">
    <source>
        <dbReference type="ARBA" id="ARBA00022842"/>
    </source>
</evidence>
<evidence type="ECO:0000313" key="12">
    <source>
        <dbReference type="Proteomes" id="UP000230605"/>
    </source>
</evidence>
<sequence>MDFLRLPPVLRCSILQHPSIKQTLLRHVSTTTAPPASVDTTTPPPTLLKLSPSTLNSYTISNPPIPSDLILARSFFTKHHPEILYSSPHFRSLPPSPFPEVTFLGRSNVGKSSLLNALFGRPHSNLARVSKKPGKTRTINAFGIGGSGLTTNPNSKPKSPPRDNNVNPKSSKWKQWGRGGLLVVDMPGYGSGSREEWGGEIMKYLENRKQLRRTYVLVDAEHGLKRSDVELLVHLRKQGIAHQVVLSKVDKILYPDSKFPGPVKVHNGLMKLRERCEEVREELDGAAAEEGVRGRMGDLMCCSSEKSLDEKNKTKRIGIDELRWSILTACGLEKSFDLKRAADVKILEAEPVADKEEKKQFTPI</sequence>
<comment type="similarity">
    <text evidence="2">Belongs to the TRAFAC class TrmE-Era-EngA-EngB-Septin-like GTPase superfamily. EngB GTPase family.</text>
</comment>
<evidence type="ECO:0000256" key="8">
    <source>
        <dbReference type="SAM" id="MobiDB-lite"/>
    </source>
</evidence>
<evidence type="ECO:0000313" key="11">
    <source>
        <dbReference type="EMBL" id="WPB04890.1"/>
    </source>
</evidence>
<comment type="cofactor">
    <cofactor evidence="1">
        <name>Mg(2+)</name>
        <dbReference type="ChEBI" id="CHEBI:18420"/>
    </cofactor>
</comment>
<evidence type="ECO:0000313" key="13">
    <source>
        <dbReference type="Proteomes" id="UP001302367"/>
    </source>
</evidence>
<dbReference type="Proteomes" id="UP000230605">
    <property type="component" value="Chromosome 6"/>
</dbReference>
<keyword evidence="13" id="KW-1185">Reference proteome</keyword>
<dbReference type="PANTHER" id="PTHR46498:SF1">
    <property type="entry name" value="GTP-BINDING PROTEIN 8"/>
    <property type="match status" value="1"/>
</dbReference>
<proteinExistence type="inferred from homology"/>
<dbReference type="CDD" id="cd01876">
    <property type="entry name" value="YihA_EngB"/>
    <property type="match status" value="1"/>
</dbReference>
<keyword evidence="6" id="KW-0460">Magnesium</keyword>
<reference evidence="11 13" key="2">
    <citation type="submission" date="2023-09" db="EMBL/GenBank/DDBJ databases">
        <title>Complete-Gapless Cercospora beticola genome.</title>
        <authorList>
            <person name="Wyatt N.A."/>
            <person name="Spanner R.E."/>
            <person name="Bolton M.D."/>
        </authorList>
    </citation>
    <scope>NUCLEOTIDE SEQUENCE [LARGE SCALE GENOMIC DNA]</scope>
    <source>
        <strain evidence="11">Cb09-40</strain>
    </source>
</reference>
<reference evidence="10 12" key="1">
    <citation type="submission" date="2015-10" db="EMBL/GenBank/DDBJ databases">
        <title>The cercosporin biosynthetic gene cluster was horizontally transferred to several fungal lineages and shown to be expanded in Cercospora beticola based on microsynteny with recipient genomes.</title>
        <authorList>
            <person name="De Jonge R."/>
            <person name="Ebert M.K."/>
            <person name="Suttle J.C."/>
            <person name="Jurick Ii W.M."/>
            <person name="Secor G.A."/>
            <person name="Thomma B.P."/>
            <person name="Van De Peer Y."/>
            <person name="Bolton M.D."/>
        </authorList>
    </citation>
    <scope>NUCLEOTIDE SEQUENCE [LARGE SCALE GENOMIC DNA]</scope>
    <source>
        <strain evidence="10 12">09-40</strain>
    </source>
</reference>
<name>A0A2G5HQF8_CERBT</name>
<organism evidence="10 12">
    <name type="scientific">Cercospora beticola</name>
    <name type="common">Sugarbeet leaf spot fungus</name>
    <dbReference type="NCBI Taxonomy" id="122368"/>
    <lineage>
        <taxon>Eukaryota</taxon>
        <taxon>Fungi</taxon>
        <taxon>Dikarya</taxon>
        <taxon>Ascomycota</taxon>
        <taxon>Pezizomycotina</taxon>
        <taxon>Dothideomycetes</taxon>
        <taxon>Dothideomycetidae</taxon>
        <taxon>Mycosphaerellales</taxon>
        <taxon>Mycosphaerellaceae</taxon>
        <taxon>Cercospora</taxon>
    </lineage>
</organism>
<dbReference type="EMBL" id="LKMD01000104">
    <property type="protein sequence ID" value="PIA94472.1"/>
    <property type="molecule type" value="Genomic_DNA"/>
</dbReference>
<evidence type="ECO:0000256" key="5">
    <source>
        <dbReference type="ARBA" id="ARBA00022741"/>
    </source>
</evidence>
<dbReference type="InterPro" id="IPR052279">
    <property type="entry name" value="EngB_GTPase"/>
</dbReference>
<dbReference type="InterPro" id="IPR027417">
    <property type="entry name" value="P-loop_NTPase"/>
</dbReference>
<evidence type="ECO:0000256" key="1">
    <source>
        <dbReference type="ARBA" id="ARBA00001946"/>
    </source>
</evidence>
<dbReference type="GO" id="GO:0046872">
    <property type="term" value="F:metal ion binding"/>
    <property type="evidence" value="ECO:0007669"/>
    <property type="project" value="UniProtKB-KW"/>
</dbReference>
<keyword evidence="4" id="KW-0479">Metal-binding</keyword>
<accession>A0A2G5HQF8</accession>
<evidence type="ECO:0000256" key="7">
    <source>
        <dbReference type="ARBA" id="ARBA00023134"/>
    </source>
</evidence>
<dbReference type="AlphaFoldDB" id="A0A2G5HQF8"/>
<evidence type="ECO:0000259" key="9">
    <source>
        <dbReference type="PROSITE" id="PS51706"/>
    </source>
</evidence>
<dbReference type="InterPro" id="IPR030393">
    <property type="entry name" value="G_ENGB_dom"/>
</dbReference>
<feature type="region of interest" description="Disordered" evidence="8">
    <location>
        <begin position="140"/>
        <end position="173"/>
    </location>
</feature>
<protein>
    <recommendedName>
        <fullName evidence="3">GTP-binding protein 8</fullName>
    </recommendedName>
</protein>
<dbReference type="GO" id="GO:0005739">
    <property type="term" value="C:mitochondrion"/>
    <property type="evidence" value="ECO:0007669"/>
    <property type="project" value="TreeGrafter"/>
</dbReference>
<dbReference type="InterPro" id="IPR019987">
    <property type="entry name" value="GTP-bd_ribosome_bio_YsxC"/>
</dbReference>
<dbReference type="InterPro" id="IPR006073">
    <property type="entry name" value="GTP-bd"/>
</dbReference>
<evidence type="ECO:0000256" key="4">
    <source>
        <dbReference type="ARBA" id="ARBA00022723"/>
    </source>
</evidence>